<evidence type="ECO:0000313" key="3">
    <source>
        <dbReference type="EMBL" id="CEP01050.1"/>
    </source>
</evidence>
<feature type="transmembrane region" description="Helical" evidence="2">
    <location>
        <begin position="345"/>
        <end position="369"/>
    </location>
</feature>
<evidence type="ECO:0000256" key="2">
    <source>
        <dbReference type="SAM" id="Phobius"/>
    </source>
</evidence>
<evidence type="ECO:0000256" key="1">
    <source>
        <dbReference type="SAM" id="Coils"/>
    </source>
</evidence>
<gene>
    <name evidence="3" type="ORF">PBRA_008363</name>
</gene>
<evidence type="ECO:0000313" key="4">
    <source>
        <dbReference type="Proteomes" id="UP000039324"/>
    </source>
</evidence>
<protein>
    <submittedName>
        <fullName evidence="3">Uncharacterized protein</fullName>
    </submittedName>
</protein>
<keyword evidence="4" id="KW-1185">Reference proteome</keyword>
<reference evidence="3 4" key="1">
    <citation type="submission" date="2015-02" db="EMBL/GenBank/DDBJ databases">
        <authorList>
            <person name="Chooi Y.-H."/>
        </authorList>
    </citation>
    <scope>NUCLEOTIDE SEQUENCE [LARGE SCALE GENOMIC DNA]</scope>
    <source>
        <strain evidence="3">E3</strain>
    </source>
</reference>
<keyword evidence="1" id="KW-0175">Coiled coil</keyword>
<proteinExistence type="predicted"/>
<sequence length="416" mass="46401">MAAASLSATVKSMMLSRSFGFTPQIELSECGYGFSPCVIAVNRFLLGKASSYDINFVISTVTTKLNQAMRIELDRLNNAAESRESAKLVVNKIKERFEDATDRLARANTDMDELRTNANSWHSIAQQHQRTIEFEQSRVQKLQTAEAGLRQQLAQNGAVMKGLEATRDENQKTMKKYRDDILRLQQQRDEENDICLKTKRQYDITIQSLSCELQDARAACLQHKRYAAAADLELANLTLLANTTSANLKRCYQELCETRSALNATRRELQAGWLKSPAARASTATAVLGLGASYLIKNMPGKPAVVPLSVTQRRPGIVSTAANVIAGGLALKVIQSATVKFDRTVVYVLLGVCGALLIALLISLAILWYRTKKFKFKYRWLLNRTGTRDPDFKTGTPLPSDADVWARVDDPNFKWK</sequence>
<feature type="coiled-coil region" evidence="1">
    <location>
        <begin position="66"/>
        <end position="194"/>
    </location>
</feature>
<dbReference type="AlphaFoldDB" id="A0A0G4J0D9"/>
<keyword evidence="2" id="KW-1133">Transmembrane helix</keyword>
<keyword evidence="2" id="KW-0472">Membrane</keyword>
<dbReference type="Proteomes" id="UP000039324">
    <property type="component" value="Unassembled WGS sequence"/>
</dbReference>
<keyword evidence="2" id="KW-0812">Transmembrane</keyword>
<dbReference type="EMBL" id="CDSF01000107">
    <property type="protein sequence ID" value="CEP01050.1"/>
    <property type="molecule type" value="Genomic_DNA"/>
</dbReference>
<name>A0A0G4J0D9_PLABS</name>
<accession>A0A0G4J0D9</accession>
<organism evidence="3 4">
    <name type="scientific">Plasmodiophora brassicae</name>
    <name type="common">Clubroot disease agent</name>
    <dbReference type="NCBI Taxonomy" id="37360"/>
    <lineage>
        <taxon>Eukaryota</taxon>
        <taxon>Sar</taxon>
        <taxon>Rhizaria</taxon>
        <taxon>Endomyxa</taxon>
        <taxon>Phytomyxea</taxon>
        <taxon>Plasmodiophorida</taxon>
        <taxon>Plasmodiophoridae</taxon>
        <taxon>Plasmodiophora</taxon>
    </lineage>
</organism>